<gene>
    <name evidence="2" type="ORF">SAMN04487995_4873</name>
</gene>
<feature type="transmembrane region" description="Helical" evidence="1">
    <location>
        <begin position="96"/>
        <end position="115"/>
    </location>
</feature>
<feature type="transmembrane region" description="Helical" evidence="1">
    <location>
        <begin position="6"/>
        <end position="24"/>
    </location>
</feature>
<feature type="transmembrane region" description="Helical" evidence="1">
    <location>
        <begin position="148"/>
        <end position="164"/>
    </location>
</feature>
<dbReference type="Proteomes" id="UP000199532">
    <property type="component" value="Unassembled WGS sequence"/>
</dbReference>
<keyword evidence="1" id="KW-0472">Membrane</keyword>
<keyword evidence="1" id="KW-1133">Transmembrane helix</keyword>
<evidence type="ECO:0000313" key="3">
    <source>
        <dbReference type="Proteomes" id="UP000199532"/>
    </source>
</evidence>
<dbReference type="AlphaFoldDB" id="A0A1H6Z1S0"/>
<protein>
    <submittedName>
        <fullName evidence="2">Uncharacterized protein</fullName>
    </submittedName>
</protein>
<keyword evidence="3" id="KW-1185">Reference proteome</keyword>
<name>A0A1H6Z1S0_9BACT</name>
<dbReference type="STRING" id="408657.SAMN04487995_4873"/>
<accession>A0A1H6Z1S0</accession>
<reference evidence="2 3" key="1">
    <citation type="submission" date="2016-10" db="EMBL/GenBank/DDBJ databases">
        <authorList>
            <person name="de Groot N.N."/>
        </authorList>
    </citation>
    <scope>NUCLEOTIDE SEQUENCE [LARGE SCALE GENOMIC DNA]</scope>
    <source>
        <strain evidence="2 3">DSM 19938</strain>
    </source>
</reference>
<proteinExistence type="predicted"/>
<dbReference type="EMBL" id="FNXY01000008">
    <property type="protein sequence ID" value="SEJ47473.1"/>
    <property type="molecule type" value="Genomic_DNA"/>
</dbReference>
<feature type="transmembrane region" description="Helical" evidence="1">
    <location>
        <begin position="36"/>
        <end position="59"/>
    </location>
</feature>
<evidence type="ECO:0000256" key="1">
    <source>
        <dbReference type="SAM" id="Phobius"/>
    </source>
</evidence>
<evidence type="ECO:0000313" key="2">
    <source>
        <dbReference type="EMBL" id="SEJ47473.1"/>
    </source>
</evidence>
<feature type="transmembrane region" description="Helical" evidence="1">
    <location>
        <begin position="71"/>
        <end position="89"/>
    </location>
</feature>
<keyword evidence="1" id="KW-0812">Transmembrane</keyword>
<feature type="transmembrane region" description="Helical" evidence="1">
    <location>
        <begin position="121"/>
        <end position="141"/>
    </location>
</feature>
<sequence length="200" mass="22209">MNILTNSHIFSNLVLSTAAAFVFLKYFKSQSLNSRLLWGIFLLSISINAGVELIVFAGWEKLEFLHSVTQSAEMTLGAVCLVVASYSLIMRYPISNLVLVSTISIGLLLFASILFYKVEYVAMIIQPFCIIVTLCTSCLGLAYRYKSALWVVFAMTLLAVAAKAQNIPLPMHPLDLNHYIVVLSLICVGKAVKDQYKILF</sequence>
<organism evidence="2 3">
    <name type="scientific">Dyadobacter koreensis</name>
    <dbReference type="NCBI Taxonomy" id="408657"/>
    <lineage>
        <taxon>Bacteria</taxon>
        <taxon>Pseudomonadati</taxon>
        <taxon>Bacteroidota</taxon>
        <taxon>Cytophagia</taxon>
        <taxon>Cytophagales</taxon>
        <taxon>Spirosomataceae</taxon>
        <taxon>Dyadobacter</taxon>
    </lineage>
</organism>
<dbReference type="OrthoDB" id="951869at2"/>
<dbReference type="RefSeq" id="WP_090339227.1">
    <property type="nucleotide sequence ID" value="NZ_FNXY01000008.1"/>
</dbReference>